<dbReference type="AlphaFoldDB" id="A0A9J6RGB9"/>
<sequence length="109" mass="11973">MSVTPTITIEVAYALPNKQKIIALEVAEGTTVYEGAMASGMEQFFPGLSIADAKLGIFGKAVAKPQQQTLRDGDRVEIYRPLLIDPKEVRKARAEKVKAEKAEQKNARQ</sequence>
<dbReference type="PANTHER" id="PTHR37483:SF1">
    <property type="entry name" value="UPF0125 PROTEIN RATB"/>
    <property type="match status" value="1"/>
</dbReference>
<accession>A0A9J6RGB9</accession>
<dbReference type="SUPFAM" id="SSF54285">
    <property type="entry name" value="MoaD/ThiS"/>
    <property type="match status" value="1"/>
</dbReference>
<evidence type="ECO:0000256" key="2">
    <source>
        <dbReference type="HAMAP-Rule" id="MF_00460"/>
    </source>
</evidence>
<dbReference type="InterPro" id="IPR016155">
    <property type="entry name" value="Mopterin_synth/thiamin_S_b"/>
</dbReference>
<dbReference type="InterPro" id="IPR037021">
    <property type="entry name" value="RnfH_sf"/>
</dbReference>
<protein>
    <recommendedName>
        <fullName evidence="2">UPF0125 protein O0V09_00690</fullName>
    </recommendedName>
</protein>
<keyword evidence="4" id="KW-1185">Reference proteome</keyword>
<gene>
    <name evidence="3" type="ORF">O0V09_00690</name>
</gene>
<organism evidence="3 4">
    <name type="scientific">Dasania phycosphaerae</name>
    <dbReference type="NCBI Taxonomy" id="2950436"/>
    <lineage>
        <taxon>Bacteria</taxon>
        <taxon>Pseudomonadati</taxon>
        <taxon>Pseudomonadota</taxon>
        <taxon>Gammaproteobacteria</taxon>
        <taxon>Cellvibrionales</taxon>
        <taxon>Spongiibacteraceae</taxon>
        <taxon>Dasania</taxon>
    </lineage>
</organism>
<comment type="similarity">
    <text evidence="1 2">Belongs to the UPF0125 (RnfH) family.</text>
</comment>
<reference evidence="3 4" key="1">
    <citation type="submission" date="2022-12" db="EMBL/GenBank/DDBJ databases">
        <title>Dasania phycosphaerae sp. nov., isolated from particulate material of the south coast of Korea.</title>
        <authorList>
            <person name="Jiang Y."/>
        </authorList>
    </citation>
    <scope>NUCLEOTIDE SEQUENCE [LARGE SCALE GENOMIC DNA]</scope>
    <source>
        <strain evidence="3 4">GY-19</strain>
    </source>
</reference>
<proteinExistence type="inferred from homology"/>
<dbReference type="InterPro" id="IPR005346">
    <property type="entry name" value="RnfH"/>
</dbReference>
<comment type="caution">
    <text evidence="3">The sequence shown here is derived from an EMBL/GenBank/DDBJ whole genome shotgun (WGS) entry which is preliminary data.</text>
</comment>
<dbReference type="Proteomes" id="UP001069090">
    <property type="component" value="Unassembled WGS sequence"/>
</dbReference>
<dbReference type="HAMAP" id="MF_00460">
    <property type="entry name" value="UPF0125_RnfH"/>
    <property type="match status" value="1"/>
</dbReference>
<dbReference type="RefSeq" id="WP_258329841.1">
    <property type="nucleotide sequence ID" value="NZ_JAPTGG010000001.1"/>
</dbReference>
<name>A0A9J6RGB9_9GAMM</name>
<dbReference type="EMBL" id="JAPTGG010000001">
    <property type="protein sequence ID" value="MCZ0863694.1"/>
    <property type="molecule type" value="Genomic_DNA"/>
</dbReference>
<dbReference type="Gene3D" id="3.10.20.280">
    <property type="entry name" value="RnfH-like"/>
    <property type="match status" value="1"/>
</dbReference>
<dbReference type="Pfam" id="PF03658">
    <property type="entry name" value="Ub-RnfH"/>
    <property type="match status" value="1"/>
</dbReference>
<evidence type="ECO:0000313" key="3">
    <source>
        <dbReference type="EMBL" id="MCZ0863694.1"/>
    </source>
</evidence>
<evidence type="ECO:0000256" key="1">
    <source>
        <dbReference type="ARBA" id="ARBA00010645"/>
    </source>
</evidence>
<evidence type="ECO:0000313" key="4">
    <source>
        <dbReference type="Proteomes" id="UP001069090"/>
    </source>
</evidence>
<dbReference type="NCBIfam" id="NF002490">
    <property type="entry name" value="PRK01777.1"/>
    <property type="match status" value="1"/>
</dbReference>
<dbReference type="PANTHER" id="PTHR37483">
    <property type="entry name" value="UPF0125 PROTEIN RATB"/>
    <property type="match status" value="1"/>
</dbReference>